<keyword evidence="3" id="KW-0175">Coiled coil</keyword>
<dbReference type="NCBIfam" id="TIGR00254">
    <property type="entry name" value="GGDEF"/>
    <property type="match status" value="1"/>
</dbReference>
<dbReference type="GO" id="GO:0052621">
    <property type="term" value="F:diguanylate cyclase activity"/>
    <property type="evidence" value="ECO:0007669"/>
    <property type="project" value="UniProtKB-EC"/>
</dbReference>
<evidence type="ECO:0000313" key="6">
    <source>
        <dbReference type="EMBL" id="MCT8971701.1"/>
    </source>
</evidence>
<comment type="catalytic activity">
    <reaction evidence="2">
        <text>2 GTP = 3',3'-c-di-GMP + 2 diphosphate</text>
        <dbReference type="Rhea" id="RHEA:24898"/>
        <dbReference type="ChEBI" id="CHEBI:33019"/>
        <dbReference type="ChEBI" id="CHEBI:37565"/>
        <dbReference type="ChEBI" id="CHEBI:58805"/>
        <dbReference type="EC" id="2.7.7.65"/>
    </reaction>
</comment>
<dbReference type="PROSITE" id="PS50887">
    <property type="entry name" value="GGDEF"/>
    <property type="match status" value="1"/>
</dbReference>
<feature type="region of interest" description="Disordered" evidence="4">
    <location>
        <begin position="1"/>
        <end position="39"/>
    </location>
</feature>
<dbReference type="AlphaFoldDB" id="A0AAW5QZ72"/>
<dbReference type="PANTHER" id="PTHR45138">
    <property type="entry name" value="REGULATORY COMPONENTS OF SENSORY TRANSDUCTION SYSTEM"/>
    <property type="match status" value="1"/>
</dbReference>
<dbReference type="RefSeq" id="WP_261615275.1">
    <property type="nucleotide sequence ID" value="NZ_JALIDZ010000003.1"/>
</dbReference>
<dbReference type="InterPro" id="IPR000160">
    <property type="entry name" value="GGDEF_dom"/>
</dbReference>
<accession>A0AAW5QZ72</accession>
<name>A0AAW5QZ72_9HYPH</name>
<dbReference type="Gene3D" id="3.30.70.270">
    <property type="match status" value="1"/>
</dbReference>
<dbReference type="InterPro" id="IPR029787">
    <property type="entry name" value="Nucleotide_cyclase"/>
</dbReference>
<sequence>METKRSRRAMAAMDTVGWTESPRRQARRSPDGTLKDFAPTDLSEDMRSMVSQLAARVDELTGALDLARRRVAELETMTDEDVQLPVLNRGGFMRELKRAISVVDRYAMPAALICLDVDGLKAINDAYGHAAGDAVLREVVARVRLRLRASDIVGRLGGREFGAILWSASAGDVAQKAETLAAAIAGAPISVAGHQMRVAVSAGATALAAADSAETALARADAAMDRATRGGA</sequence>
<evidence type="ECO:0000256" key="3">
    <source>
        <dbReference type="SAM" id="Coils"/>
    </source>
</evidence>
<dbReference type="Proteomes" id="UP001320898">
    <property type="component" value="Unassembled WGS sequence"/>
</dbReference>
<dbReference type="SUPFAM" id="SSF55073">
    <property type="entry name" value="Nucleotide cyclase"/>
    <property type="match status" value="1"/>
</dbReference>
<dbReference type="GO" id="GO:1902201">
    <property type="term" value="P:negative regulation of bacterial-type flagellum-dependent cell motility"/>
    <property type="evidence" value="ECO:0007669"/>
    <property type="project" value="TreeGrafter"/>
</dbReference>
<dbReference type="SMART" id="SM00267">
    <property type="entry name" value="GGDEF"/>
    <property type="match status" value="1"/>
</dbReference>
<organism evidence="6 7">
    <name type="scientific">Microbaculum marinisediminis</name>
    <dbReference type="NCBI Taxonomy" id="2931392"/>
    <lineage>
        <taxon>Bacteria</taxon>
        <taxon>Pseudomonadati</taxon>
        <taxon>Pseudomonadota</taxon>
        <taxon>Alphaproteobacteria</taxon>
        <taxon>Hyphomicrobiales</taxon>
        <taxon>Tepidamorphaceae</taxon>
        <taxon>Microbaculum</taxon>
    </lineage>
</organism>
<keyword evidence="7" id="KW-1185">Reference proteome</keyword>
<evidence type="ECO:0000256" key="2">
    <source>
        <dbReference type="ARBA" id="ARBA00034247"/>
    </source>
</evidence>
<evidence type="ECO:0000313" key="7">
    <source>
        <dbReference type="Proteomes" id="UP001320898"/>
    </source>
</evidence>
<feature type="domain" description="GGDEF" evidence="5">
    <location>
        <begin position="108"/>
        <end position="232"/>
    </location>
</feature>
<reference evidence="6 7" key="1">
    <citation type="submission" date="2022-04" db="EMBL/GenBank/DDBJ databases">
        <authorList>
            <person name="Ye Y.-Q."/>
            <person name="Du Z.-J."/>
        </authorList>
    </citation>
    <scope>NUCLEOTIDE SEQUENCE [LARGE SCALE GENOMIC DNA]</scope>
    <source>
        <strain evidence="6 7">A6E488</strain>
    </source>
</reference>
<dbReference type="InterPro" id="IPR043128">
    <property type="entry name" value="Rev_trsase/Diguanyl_cyclase"/>
</dbReference>
<proteinExistence type="predicted"/>
<dbReference type="EMBL" id="JALIDZ010000003">
    <property type="protein sequence ID" value="MCT8971701.1"/>
    <property type="molecule type" value="Genomic_DNA"/>
</dbReference>
<comment type="caution">
    <text evidence="6">The sequence shown here is derived from an EMBL/GenBank/DDBJ whole genome shotgun (WGS) entry which is preliminary data.</text>
</comment>
<dbReference type="PANTHER" id="PTHR45138:SF9">
    <property type="entry name" value="DIGUANYLATE CYCLASE DGCM-RELATED"/>
    <property type="match status" value="1"/>
</dbReference>
<dbReference type="InterPro" id="IPR050469">
    <property type="entry name" value="Diguanylate_Cyclase"/>
</dbReference>
<evidence type="ECO:0000259" key="5">
    <source>
        <dbReference type="PROSITE" id="PS50887"/>
    </source>
</evidence>
<dbReference type="GO" id="GO:0043709">
    <property type="term" value="P:cell adhesion involved in single-species biofilm formation"/>
    <property type="evidence" value="ECO:0007669"/>
    <property type="project" value="TreeGrafter"/>
</dbReference>
<feature type="coiled-coil region" evidence="3">
    <location>
        <begin position="50"/>
        <end position="77"/>
    </location>
</feature>
<evidence type="ECO:0000256" key="4">
    <source>
        <dbReference type="SAM" id="MobiDB-lite"/>
    </source>
</evidence>
<dbReference type="EC" id="2.7.7.65" evidence="1"/>
<evidence type="ECO:0000256" key="1">
    <source>
        <dbReference type="ARBA" id="ARBA00012528"/>
    </source>
</evidence>
<gene>
    <name evidence="6" type="ORF">MUB46_07530</name>
</gene>
<dbReference type="CDD" id="cd01949">
    <property type="entry name" value="GGDEF"/>
    <property type="match status" value="1"/>
</dbReference>
<dbReference type="GO" id="GO:0005886">
    <property type="term" value="C:plasma membrane"/>
    <property type="evidence" value="ECO:0007669"/>
    <property type="project" value="TreeGrafter"/>
</dbReference>
<dbReference type="Pfam" id="PF00990">
    <property type="entry name" value="GGDEF"/>
    <property type="match status" value="1"/>
</dbReference>
<protein>
    <recommendedName>
        <fullName evidence="1">diguanylate cyclase</fullName>
        <ecNumber evidence="1">2.7.7.65</ecNumber>
    </recommendedName>
</protein>